<reference evidence="4 5" key="1">
    <citation type="submission" date="2019-04" db="EMBL/GenBank/DDBJ databases">
        <title>Pedobacter sp. RP-3-15 sp. nov., isolated from Arctic soil.</title>
        <authorList>
            <person name="Dahal R.H."/>
            <person name="Kim D.-U."/>
        </authorList>
    </citation>
    <scope>NUCLEOTIDE SEQUENCE [LARGE SCALE GENOMIC DNA]</scope>
    <source>
        <strain evidence="4 5">RP-3-15</strain>
    </source>
</reference>
<dbReference type="SMART" id="SM00247">
    <property type="entry name" value="XTALbg"/>
    <property type="match status" value="1"/>
</dbReference>
<name>A0A4U1CIF0_9SPHI</name>
<organism evidence="4 5">
    <name type="scientific">Pedobacter frigoris</name>
    <dbReference type="NCBI Taxonomy" id="2571272"/>
    <lineage>
        <taxon>Bacteria</taxon>
        <taxon>Pseudomonadati</taxon>
        <taxon>Bacteroidota</taxon>
        <taxon>Sphingobacteriia</taxon>
        <taxon>Sphingobacteriales</taxon>
        <taxon>Sphingobacteriaceae</taxon>
        <taxon>Pedobacter</taxon>
    </lineage>
</organism>
<keyword evidence="5" id="KW-1185">Reference proteome</keyword>
<accession>A0A4U1CIF0</accession>
<evidence type="ECO:0000256" key="1">
    <source>
        <dbReference type="ARBA" id="ARBA00009646"/>
    </source>
</evidence>
<evidence type="ECO:0000313" key="4">
    <source>
        <dbReference type="EMBL" id="TKC06231.1"/>
    </source>
</evidence>
<proteinExistence type="inferred from homology"/>
<evidence type="ECO:0000313" key="5">
    <source>
        <dbReference type="Proteomes" id="UP000307244"/>
    </source>
</evidence>
<dbReference type="Proteomes" id="UP000307244">
    <property type="component" value="Unassembled WGS sequence"/>
</dbReference>
<feature type="domain" description="Beta/gamma crystallin 'Greek key'" evidence="3">
    <location>
        <begin position="477"/>
        <end position="562"/>
    </location>
</feature>
<evidence type="ECO:0000256" key="2">
    <source>
        <dbReference type="ARBA" id="ARBA00022737"/>
    </source>
</evidence>
<protein>
    <recommendedName>
        <fullName evidence="3">Beta/gamma crystallin 'Greek key' domain-containing protein</fullName>
    </recommendedName>
</protein>
<gene>
    <name evidence="4" type="ORF">FA047_12990</name>
</gene>
<dbReference type="RefSeq" id="WP_136836490.1">
    <property type="nucleotide sequence ID" value="NZ_SWBQ01000003.1"/>
</dbReference>
<dbReference type="EMBL" id="SWBQ01000003">
    <property type="protein sequence ID" value="TKC06231.1"/>
    <property type="molecule type" value="Genomic_DNA"/>
</dbReference>
<dbReference type="OrthoDB" id="3965347at2"/>
<comment type="similarity">
    <text evidence="1">Belongs to the beta/gamma-crystallin family.</text>
</comment>
<dbReference type="Gene3D" id="2.60.20.10">
    <property type="entry name" value="Crystallins"/>
    <property type="match status" value="2"/>
</dbReference>
<keyword evidence="2" id="KW-0677">Repeat</keyword>
<dbReference type="InterPro" id="IPR001064">
    <property type="entry name" value="Beta/gamma_crystallin"/>
</dbReference>
<comment type="caution">
    <text evidence="4">The sequence shown here is derived from an EMBL/GenBank/DDBJ whole genome shotgun (WGS) entry which is preliminary data.</text>
</comment>
<dbReference type="InterPro" id="IPR011024">
    <property type="entry name" value="G_crystallin-like"/>
</dbReference>
<dbReference type="AlphaFoldDB" id="A0A4U1CIF0"/>
<sequence length="564" mass="60605">MKQKLLLFTAVGISLIQLSCKRNTDLDQAGKSHSINAKSSTLVTAAALNAGGFVTNPVNLNIVYFVPTDNPAPSDYKTRLSDLLIYLQNYVKGEMNRNGFGDKTFGMPIDPVTNRVRFIEIPAQEGQAGYPYSASVSAGKILNEIAVYKAAHPTLFSSNNHTLILLPKRTDVFDQPYYGYGRNCFAVDHSGLSVANLGNSSQTSTLIGGMLHELGHGLNLPHDDAKESEITPLGTSLMGNGNSTFGYSKTFISYADCAILNRNEVFQSTSGGSFYGSATTSSNITQFTYDAVNKTITLGGKTTSTATVSHILPFYKSAISREIAWGAPVIGTDSFKIVSKVTDLKNRTNINYTIQLRTLLTNGSIARTDYSFKFVGDVPTLIDSATLTQNCSYGGYNVRVEYGSYTTADLTAKGISDNDISALKLGIGNKITLYDGDNFSGTTLSLLKDDDCLADNSFNDKASSFIFLPVAVGNTLKANFYKHCSYGGYNIVLGIGGYTTAQLTAAGITNNDISSIKVPAGLKVTLYADDNYRGTKYVINSNTNVSCLPAAFNDSTSSLIISRN</sequence>
<dbReference type="SUPFAM" id="SSF49695">
    <property type="entry name" value="gamma-Crystallin-like"/>
    <property type="match status" value="2"/>
</dbReference>
<evidence type="ECO:0000259" key="3">
    <source>
        <dbReference type="SMART" id="SM00247"/>
    </source>
</evidence>
<dbReference type="SUPFAM" id="SSF55486">
    <property type="entry name" value="Metalloproteases ('zincins'), catalytic domain"/>
    <property type="match status" value="1"/>
</dbReference>